<dbReference type="Gramene" id="OPUNC10G00340.1">
    <property type="protein sequence ID" value="OPUNC10G00340.1"/>
    <property type="gene ID" value="OPUNC10G00340"/>
</dbReference>
<organism evidence="2">
    <name type="scientific">Oryza punctata</name>
    <name type="common">Red rice</name>
    <dbReference type="NCBI Taxonomy" id="4537"/>
    <lineage>
        <taxon>Eukaryota</taxon>
        <taxon>Viridiplantae</taxon>
        <taxon>Streptophyta</taxon>
        <taxon>Embryophyta</taxon>
        <taxon>Tracheophyta</taxon>
        <taxon>Spermatophyta</taxon>
        <taxon>Magnoliopsida</taxon>
        <taxon>Liliopsida</taxon>
        <taxon>Poales</taxon>
        <taxon>Poaceae</taxon>
        <taxon>BOP clade</taxon>
        <taxon>Oryzoideae</taxon>
        <taxon>Oryzeae</taxon>
        <taxon>Oryzinae</taxon>
        <taxon>Oryza</taxon>
    </lineage>
</organism>
<dbReference type="AlphaFoldDB" id="A0A0E0M4Z0"/>
<dbReference type="eggNOG" id="ENOG502RMG6">
    <property type="taxonomic scope" value="Eukaryota"/>
</dbReference>
<dbReference type="GO" id="GO:0050734">
    <property type="term" value="F:hydroxycinnamoyltransferase activity"/>
    <property type="evidence" value="ECO:0007669"/>
    <property type="project" value="UniProtKB-ARBA"/>
</dbReference>
<keyword evidence="3" id="KW-1185">Reference proteome</keyword>
<accession>A0A0E0M4Z0</accession>
<comment type="similarity">
    <text evidence="1">Belongs to the plant acyltransferase family.</text>
</comment>
<reference evidence="2" key="2">
    <citation type="submission" date="2018-05" db="EMBL/GenBank/DDBJ databases">
        <title>OpunRS2 (Oryza punctata Reference Sequence Version 2).</title>
        <authorList>
            <person name="Zhang J."/>
            <person name="Kudrna D."/>
            <person name="Lee S."/>
            <person name="Talag J."/>
            <person name="Welchert J."/>
            <person name="Wing R.A."/>
        </authorList>
    </citation>
    <scope>NUCLEOTIDE SEQUENCE [LARGE SCALE GENOMIC DNA]</scope>
</reference>
<dbReference type="Pfam" id="PF02458">
    <property type="entry name" value="Transferase"/>
    <property type="match status" value="1"/>
</dbReference>
<sequence length="435" mass="47259">MSTVVISKSAPVVVRPSQPVVKTSGSKIVLSPMDKPIAMMPMTVLLAFEHPIIHHHDTVEAIKRGLAQALVPYYPIAGRLSCDGDLYIDCTGELGVTFVAASANCTMEELMCLVDNQPPDAETAVVQQLAFNCTADDLPHRLLWVQVTTLSCGGFVIGVTWNHGLADGFGVAQILQAVGELARGLPSPSVIPVRLDHNATTQAVSPFTMAVLQLMNSHKASHPDLIKFNNITIPSSLVDRIIRRRTNVNVTVFEAVAAVLWQCRTRAVMKNPEAPAVLLFAVNARKYLGAKDGYYGNCSTMQMATAKSGAVANGDIMDVVGMIRRAKERIPEQLKTGGEVMIGEKLQLNEYESLLYLTSWRNIGFEEVDFGSGKTARVMTYPQRVAVLSMMERSCMPICIMLKATQEGARVMSACVSAHHADAFHHEIANLNVTA</sequence>
<reference evidence="2" key="1">
    <citation type="submission" date="2015-04" db="UniProtKB">
        <authorList>
            <consortium name="EnsemblPlants"/>
        </authorList>
    </citation>
    <scope>IDENTIFICATION</scope>
</reference>
<dbReference type="InterPro" id="IPR050898">
    <property type="entry name" value="Plant_acyltransferase"/>
</dbReference>
<dbReference type="Proteomes" id="UP000026962">
    <property type="component" value="Chromosome 10"/>
</dbReference>
<evidence type="ECO:0000313" key="2">
    <source>
        <dbReference type="EnsemblPlants" id="OPUNC10G00340.1"/>
    </source>
</evidence>
<protein>
    <submittedName>
        <fullName evidence="2">Uncharacterized protein</fullName>
    </submittedName>
</protein>
<proteinExistence type="inferred from homology"/>
<name>A0A0E0M4Z0_ORYPU</name>
<dbReference type="HOGENOM" id="CLU_014546_4_0_1"/>
<dbReference type="OMA" id="HIQCTGE"/>
<evidence type="ECO:0000256" key="1">
    <source>
        <dbReference type="ARBA" id="ARBA00009861"/>
    </source>
</evidence>
<dbReference type="Gene3D" id="3.30.559.10">
    <property type="entry name" value="Chloramphenicol acetyltransferase-like domain"/>
    <property type="match status" value="2"/>
</dbReference>
<dbReference type="PANTHER" id="PTHR31147:SF61">
    <property type="entry name" value="ACYL TRANSFERASE 15"/>
    <property type="match status" value="1"/>
</dbReference>
<dbReference type="PANTHER" id="PTHR31147">
    <property type="entry name" value="ACYL TRANSFERASE 4"/>
    <property type="match status" value="1"/>
</dbReference>
<evidence type="ECO:0000313" key="3">
    <source>
        <dbReference type="Proteomes" id="UP000026962"/>
    </source>
</evidence>
<dbReference type="EnsemblPlants" id="OPUNC10G00340.1">
    <property type="protein sequence ID" value="OPUNC10G00340.1"/>
    <property type="gene ID" value="OPUNC10G00340"/>
</dbReference>
<dbReference type="InterPro" id="IPR023213">
    <property type="entry name" value="CAT-like_dom_sf"/>
</dbReference>